<dbReference type="SMART" id="SM00388">
    <property type="entry name" value="HisKA"/>
    <property type="match status" value="1"/>
</dbReference>
<name>A0A9X1YQE6_9BURK</name>
<feature type="domain" description="Histidine kinase" evidence="12">
    <location>
        <begin position="263"/>
        <end position="465"/>
    </location>
</feature>
<evidence type="ECO:0000256" key="8">
    <source>
        <dbReference type="ARBA" id="ARBA00022777"/>
    </source>
</evidence>
<dbReference type="EC" id="2.7.13.3" evidence="3"/>
<organism evidence="14 15">
    <name type="scientific">Scleromatobacter humisilvae</name>
    <dbReference type="NCBI Taxonomy" id="2897159"/>
    <lineage>
        <taxon>Bacteria</taxon>
        <taxon>Pseudomonadati</taxon>
        <taxon>Pseudomonadota</taxon>
        <taxon>Betaproteobacteria</taxon>
        <taxon>Burkholderiales</taxon>
        <taxon>Sphaerotilaceae</taxon>
        <taxon>Scleromatobacter</taxon>
    </lineage>
</organism>
<evidence type="ECO:0000256" key="10">
    <source>
        <dbReference type="SAM" id="MobiDB-lite"/>
    </source>
</evidence>
<dbReference type="GO" id="GO:0005886">
    <property type="term" value="C:plasma membrane"/>
    <property type="evidence" value="ECO:0007669"/>
    <property type="project" value="UniProtKB-SubCell"/>
</dbReference>
<dbReference type="InterPro" id="IPR036890">
    <property type="entry name" value="HATPase_C_sf"/>
</dbReference>
<dbReference type="EMBL" id="JAJLJH010000013">
    <property type="protein sequence ID" value="MCK9689233.1"/>
    <property type="molecule type" value="Genomic_DNA"/>
</dbReference>
<dbReference type="CDD" id="cd00075">
    <property type="entry name" value="HATPase"/>
    <property type="match status" value="1"/>
</dbReference>
<comment type="caution">
    <text evidence="14">The sequence shown here is derived from an EMBL/GenBank/DDBJ whole genome shotgun (WGS) entry which is preliminary data.</text>
</comment>
<dbReference type="InterPro" id="IPR003661">
    <property type="entry name" value="HisK_dim/P_dom"/>
</dbReference>
<dbReference type="PRINTS" id="PR00344">
    <property type="entry name" value="BCTRLSENSOR"/>
</dbReference>
<dbReference type="SMART" id="SM00387">
    <property type="entry name" value="HATPase_c"/>
    <property type="match status" value="1"/>
</dbReference>
<evidence type="ECO:0000256" key="11">
    <source>
        <dbReference type="SAM" id="Phobius"/>
    </source>
</evidence>
<evidence type="ECO:0000259" key="12">
    <source>
        <dbReference type="PROSITE" id="PS50109"/>
    </source>
</evidence>
<dbReference type="Gene3D" id="1.10.287.130">
    <property type="match status" value="1"/>
</dbReference>
<evidence type="ECO:0000256" key="3">
    <source>
        <dbReference type="ARBA" id="ARBA00012438"/>
    </source>
</evidence>
<keyword evidence="6" id="KW-0808">Transferase</keyword>
<dbReference type="SUPFAM" id="SSF47384">
    <property type="entry name" value="Homodimeric domain of signal transducing histidine kinase"/>
    <property type="match status" value="1"/>
</dbReference>
<evidence type="ECO:0000313" key="14">
    <source>
        <dbReference type="EMBL" id="MCK9689233.1"/>
    </source>
</evidence>
<dbReference type="InterPro" id="IPR036097">
    <property type="entry name" value="HisK_dim/P_sf"/>
</dbReference>
<dbReference type="InterPro" id="IPR003660">
    <property type="entry name" value="HAMP_dom"/>
</dbReference>
<keyword evidence="5" id="KW-0597">Phosphoprotein</keyword>
<dbReference type="SUPFAM" id="SSF158472">
    <property type="entry name" value="HAMP domain-like"/>
    <property type="match status" value="1"/>
</dbReference>
<dbReference type="SMART" id="SM00304">
    <property type="entry name" value="HAMP"/>
    <property type="match status" value="1"/>
</dbReference>
<dbReference type="InterPro" id="IPR003594">
    <property type="entry name" value="HATPase_dom"/>
</dbReference>
<dbReference type="PROSITE" id="PS50885">
    <property type="entry name" value="HAMP"/>
    <property type="match status" value="1"/>
</dbReference>
<comment type="subcellular location">
    <subcellularLocation>
        <location evidence="2">Cell membrane</location>
        <topology evidence="2">Multi-pass membrane protein</topology>
    </subcellularLocation>
</comment>
<evidence type="ECO:0000256" key="4">
    <source>
        <dbReference type="ARBA" id="ARBA00022475"/>
    </source>
</evidence>
<comment type="catalytic activity">
    <reaction evidence="1">
        <text>ATP + protein L-histidine = ADP + protein N-phospho-L-histidine.</text>
        <dbReference type="EC" id="2.7.13.3"/>
    </reaction>
</comment>
<keyword evidence="11" id="KW-1133">Transmembrane helix</keyword>
<keyword evidence="11" id="KW-0812">Transmembrane</keyword>
<dbReference type="Gene3D" id="6.10.340.10">
    <property type="match status" value="1"/>
</dbReference>
<dbReference type="PANTHER" id="PTHR44936:SF10">
    <property type="entry name" value="SENSOR PROTEIN RSTB"/>
    <property type="match status" value="1"/>
</dbReference>
<dbReference type="Pfam" id="PF00512">
    <property type="entry name" value="HisKA"/>
    <property type="match status" value="1"/>
</dbReference>
<gene>
    <name evidence="14" type="ORF">LPC04_26245</name>
</gene>
<evidence type="ECO:0000256" key="6">
    <source>
        <dbReference type="ARBA" id="ARBA00022679"/>
    </source>
</evidence>
<dbReference type="Proteomes" id="UP001139353">
    <property type="component" value="Unassembled WGS sequence"/>
</dbReference>
<dbReference type="PANTHER" id="PTHR44936">
    <property type="entry name" value="SENSOR PROTEIN CREC"/>
    <property type="match status" value="1"/>
</dbReference>
<reference evidence="14" key="1">
    <citation type="submission" date="2021-11" db="EMBL/GenBank/DDBJ databases">
        <title>BS-T2-15 a new species belonging to the Comamonadaceae family isolated from the soil of a French oak forest.</title>
        <authorList>
            <person name="Mieszkin S."/>
            <person name="Alain K."/>
        </authorList>
    </citation>
    <scope>NUCLEOTIDE SEQUENCE</scope>
    <source>
        <strain evidence="14">BS-T2-15</strain>
    </source>
</reference>
<dbReference type="Pfam" id="PF00672">
    <property type="entry name" value="HAMP"/>
    <property type="match status" value="1"/>
</dbReference>
<feature type="compositionally biased region" description="Pro residues" evidence="10">
    <location>
        <begin position="132"/>
        <end position="142"/>
    </location>
</feature>
<dbReference type="InterPro" id="IPR004358">
    <property type="entry name" value="Sig_transdc_His_kin-like_C"/>
</dbReference>
<dbReference type="CDD" id="cd06225">
    <property type="entry name" value="HAMP"/>
    <property type="match status" value="1"/>
</dbReference>
<protein>
    <recommendedName>
        <fullName evidence="3">histidine kinase</fullName>
        <ecNumber evidence="3">2.7.13.3</ecNumber>
    </recommendedName>
</protein>
<accession>A0A9X1YQE6</accession>
<dbReference type="PROSITE" id="PS50109">
    <property type="entry name" value="HIS_KIN"/>
    <property type="match status" value="1"/>
</dbReference>
<keyword evidence="4" id="KW-1003">Cell membrane</keyword>
<keyword evidence="15" id="KW-1185">Reference proteome</keyword>
<evidence type="ECO:0000259" key="13">
    <source>
        <dbReference type="PROSITE" id="PS50885"/>
    </source>
</evidence>
<feature type="transmembrane region" description="Helical" evidence="11">
    <location>
        <begin position="181"/>
        <end position="202"/>
    </location>
</feature>
<evidence type="ECO:0000256" key="2">
    <source>
        <dbReference type="ARBA" id="ARBA00004651"/>
    </source>
</evidence>
<feature type="domain" description="HAMP" evidence="13">
    <location>
        <begin position="203"/>
        <end position="255"/>
    </location>
</feature>
<feature type="region of interest" description="Disordered" evidence="10">
    <location>
        <begin position="132"/>
        <end position="156"/>
    </location>
</feature>
<dbReference type="RefSeq" id="WP_275685283.1">
    <property type="nucleotide sequence ID" value="NZ_JAJLJH010000013.1"/>
</dbReference>
<keyword evidence="7" id="KW-0547">Nucleotide-binding</keyword>
<keyword evidence="11" id="KW-0472">Membrane</keyword>
<sequence length="467" mass="51048">MRSLYLRIWLTVIVTLALFAGASGWLVQRHLDQERVRNQAVINERIAAWGDLIQRSLPAAAAPPDVQAEALKDWSQRLRVPMALQDEQGHRIAASDSFVRREGDKQLMHVAIYQIKLDDGRSLFVMRPNMLKPPPGNDPSGPPDEDIGGFGTEHHPQVSEARGAPPFWFAGVVPRGVSPGLSLLALVVVLFLAIAVGAYPFIRRLTRRLETLKRGVEAFGQGALDRRVPVEGRDEVATLATSFNLAAERVEALVRSHKSLLANASHELRSPLARLKMATSMLADSSPEQREHLRSEINTDIAELDGLVDEVLLASRLEAAPEPDHLESVDLLALAVEEGARVDASVDGAGASVRGEERLLRRALRNLLENARRYGGGEIRVDLEDKAAAGVEIRVTDNGPGVPEAFRERIFEPFFRLPGHAERAGGVGLGLALVRQIVERHHGRIRCVRPPEGGGCFVINLPAAARA</sequence>
<dbReference type="Gene3D" id="3.30.565.10">
    <property type="entry name" value="Histidine kinase-like ATPase, C-terminal domain"/>
    <property type="match status" value="1"/>
</dbReference>
<keyword evidence="8 14" id="KW-0418">Kinase</keyword>
<dbReference type="CDD" id="cd00082">
    <property type="entry name" value="HisKA"/>
    <property type="match status" value="1"/>
</dbReference>
<dbReference type="GO" id="GO:0005524">
    <property type="term" value="F:ATP binding"/>
    <property type="evidence" value="ECO:0007669"/>
    <property type="project" value="UniProtKB-KW"/>
</dbReference>
<proteinExistence type="predicted"/>
<evidence type="ECO:0000313" key="15">
    <source>
        <dbReference type="Proteomes" id="UP001139353"/>
    </source>
</evidence>
<dbReference type="InterPro" id="IPR005467">
    <property type="entry name" value="His_kinase_dom"/>
</dbReference>
<dbReference type="SUPFAM" id="SSF55874">
    <property type="entry name" value="ATPase domain of HSP90 chaperone/DNA topoisomerase II/histidine kinase"/>
    <property type="match status" value="1"/>
</dbReference>
<evidence type="ECO:0000256" key="5">
    <source>
        <dbReference type="ARBA" id="ARBA00022553"/>
    </source>
</evidence>
<evidence type="ECO:0000256" key="7">
    <source>
        <dbReference type="ARBA" id="ARBA00022741"/>
    </source>
</evidence>
<evidence type="ECO:0000256" key="9">
    <source>
        <dbReference type="ARBA" id="ARBA00022840"/>
    </source>
</evidence>
<evidence type="ECO:0000256" key="1">
    <source>
        <dbReference type="ARBA" id="ARBA00000085"/>
    </source>
</evidence>
<dbReference type="AlphaFoldDB" id="A0A9X1YQE6"/>
<dbReference type="InterPro" id="IPR050980">
    <property type="entry name" value="2C_sensor_his_kinase"/>
</dbReference>
<keyword evidence="9" id="KW-0067">ATP-binding</keyword>
<dbReference type="Pfam" id="PF02518">
    <property type="entry name" value="HATPase_c"/>
    <property type="match status" value="1"/>
</dbReference>
<dbReference type="GO" id="GO:0000155">
    <property type="term" value="F:phosphorelay sensor kinase activity"/>
    <property type="evidence" value="ECO:0007669"/>
    <property type="project" value="InterPro"/>
</dbReference>